<dbReference type="Gene3D" id="1.20.1720.10">
    <property type="entry name" value="Multidrug resistance protein D"/>
    <property type="match status" value="1"/>
</dbReference>
<evidence type="ECO:0008006" key="9">
    <source>
        <dbReference type="Google" id="ProtNLM"/>
    </source>
</evidence>
<dbReference type="KEGG" id="pfj:MYCFIDRAFT_173006"/>
<keyword evidence="5 6" id="KW-0472">Membrane</keyword>
<dbReference type="VEuPathDB" id="FungiDB:MYCFIDRAFT_173006"/>
<accession>M3AH84</accession>
<feature type="transmembrane region" description="Helical" evidence="6">
    <location>
        <begin position="85"/>
        <end position="106"/>
    </location>
</feature>
<organism evidence="7 8">
    <name type="scientific">Pseudocercospora fijiensis (strain CIRAD86)</name>
    <name type="common">Black leaf streak disease fungus</name>
    <name type="synonym">Mycosphaerella fijiensis</name>
    <dbReference type="NCBI Taxonomy" id="383855"/>
    <lineage>
        <taxon>Eukaryota</taxon>
        <taxon>Fungi</taxon>
        <taxon>Dikarya</taxon>
        <taxon>Ascomycota</taxon>
        <taxon>Pezizomycotina</taxon>
        <taxon>Dothideomycetes</taxon>
        <taxon>Dothideomycetidae</taxon>
        <taxon>Mycosphaerellales</taxon>
        <taxon>Mycosphaerellaceae</taxon>
        <taxon>Pseudocercospora</taxon>
    </lineage>
</organism>
<evidence type="ECO:0000256" key="2">
    <source>
        <dbReference type="ARBA" id="ARBA00022448"/>
    </source>
</evidence>
<dbReference type="GO" id="GO:0016020">
    <property type="term" value="C:membrane"/>
    <property type="evidence" value="ECO:0007669"/>
    <property type="project" value="UniProtKB-SubCell"/>
</dbReference>
<evidence type="ECO:0000256" key="1">
    <source>
        <dbReference type="ARBA" id="ARBA00004141"/>
    </source>
</evidence>
<dbReference type="SUPFAM" id="SSF103473">
    <property type="entry name" value="MFS general substrate transporter"/>
    <property type="match status" value="1"/>
</dbReference>
<dbReference type="Pfam" id="PF06609">
    <property type="entry name" value="TRI12"/>
    <property type="match status" value="1"/>
</dbReference>
<proteinExistence type="predicted"/>
<dbReference type="InterPro" id="IPR036259">
    <property type="entry name" value="MFS_trans_sf"/>
</dbReference>
<evidence type="ECO:0000256" key="4">
    <source>
        <dbReference type="ARBA" id="ARBA00022989"/>
    </source>
</evidence>
<dbReference type="PROSITE" id="PS00216">
    <property type="entry name" value="SUGAR_TRANSPORT_1"/>
    <property type="match status" value="1"/>
</dbReference>
<evidence type="ECO:0000256" key="6">
    <source>
        <dbReference type="SAM" id="Phobius"/>
    </source>
</evidence>
<keyword evidence="8" id="KW-1185">Reference proteome</keyword>
<dbReference type="GO" id="GO:0022857">
    <property type="term" value="F:transmembrane transporter activity"/>
    <property type="evidence" value="ECO:0007669"/>
    <property type="project" value="InterPro"/>
</dbReference>
<comment type="subcellular location">
    <subcellularLocation>
        <location evidence="1">Membrane</location>
        <topology evidence="1">Multi-pass membrane protein</topology>
    </subcellularLocation>
</comment>
<feature type="transmembrane region" description="Helical" evidence="6">
    <location>
        <begin position="177"/>
        <end position="198"/>
    </location>
</feature>
<dbReference type="InterPro" id="IPR010573">
    <property type="entry name" value="MFS_Str1/Tri12-like"/>
</dbReference>
<protein>
    <recommendedName>
        <fullName evidence="9">Major facilitator superfamily (MFS) profile domain-containing protein</fullName>
    </recommendedName>
</protein>
<dbReference type="EMBL" id="KB446557">
    <property type="protein sequence ID" value="EME83936.1"/>
    <property type="molecule type" value="Genomic_DNA"/>
</dbReference>
<dbReference type="HOGENOM" id="CLU_1294909_0_0_1"/>
<dbReference type="InterPro" id="IPR005829">
    <property type="entry name" value="Sugar_transporter_CS"/>
</dbReference>
<dbReference type="Proteomes" id="UP000016932">
    <property type="component" value="Unassembled WGS sequence"/>
</dbReference>
<evidence type="ECO:0000313" key="7">
    <source>
        <dbReference type="EMBL" id="EME83936.1"/>
    </source>
</evidence>
<dbReference type="OrthoDB" id="4161376at2759"/>
<name>M3AH84_PSEFD</name>
<keyword evidence="2" id="KW-0813">Transport</keyword>
<dbReference type="GeneID" id="19332902"/>
<evidence type="ECO:0000256" key="5">
    <source>
        <dbReference type="ARBA" id="ARBA00023136"/>
    </source>
</evidence>
<sequence length="213" mass="23946">MKYERPPRPWALSSLISYILIDAIKRRLSADRGVVEHHEYDEKAEHRGQHPRDYVGDATVMNHREDDDRAEEAKGRNSDQISGKYWLSANYIGTMFAIGMAFMGGIGGEHYFTMYESYMTVTSEAGFGLVAPILGAIDADIGPSPNINWVPLVNICGGAVFFLMLGKLSDIFGRRWFFIFGSFLGLRGSLTASISGYFRFVLVTSFMFYTAMF</sequence>
<keyword evidence="4 6" id="KW-1133">Transmembrane helix</keyword>
<reference evidence="7 8" key="1">
    <citation type="journal article" date="2012" name="PLoS Pathog.">
        <title>Diverse lifestyles and strategies of plant pathogenesis encoded in the genomes of eighteen Dothideomycetes fungi.</title>
        <authorList>
            <person name="Ohm R.A."/>
            <person name="Feau N."/>
            <person name="Henrissat B."/>
            <person name="Schoch C.L."/>
            <person name="Horwitz B.A."/>
            <person name="Barry K.W."/>
            <person name="Condon B.J."/>
            <person name="Copeland A.C."/>
            <person name="Dhillon B."/>
            <person name="Glaser F."/>
            <person name="Hesse C.N."/>
            <person name="Kosti I."/>
            <person name="LaButti K."/>
            <person name="Lindquist E.A."/>
            <person name="Lucas S."/>
            <person name="Salamov A.A."/>
            <person name="Bradshaw R.E."/>
            <person name="Ciuffetti L."/>
            <person name="Hamelin R.C."/>
            <person name="Kema G.H.J."/>
            <person name="Lawrence C."/>
            <person name="Scott J.A."/>
            <person name="Spatafora J.W."/>
            <person name="Turgeon B.G."/>
            <person name="de Wit P.J.G.M."/>
            <person name="Zhong S."/>
            <person name="Goodwin S.B."/>
            <person name="Grigoriev I.V."/>
        </authorList>
    </citation>
    <scope>NUCLEOTIDE SEQUENCE [LARGE SCALE GENOMIC DNA]</scope>
    <source>
        <strain evidence="7 8">CIRAD86</strain>
    </source>
</reference>
<feature type="transmembrane region" description="Helical" evidence="6">
    <location>
        <begin position="149"/>
        <end position="165"/>
    </location>
</feature>
<dbReference type="AlphaFoldDB" id="M3AH84"/>
<dbReference type="RefSeq" id="XP_007924560.1">
    <property type="nucleotide sequence ID" value="XM_007926369.1"/>
</dbReference>
<gene>
    <name evidence="7" type="ORF">MYCFIDRAFT_173006</name>
</gene>
<evidence type="ECO:0000313" key="8">
    <source>
        <dbReference type="Proteomes" id="UP000016932"/>
    </source>
</evidence>
<evidence type="ECO:0000256" key="3">
    <source>
        <dbReference type="ARBA" id="ARBA00022692"/>
    </source>
</evidence>
<keyword evidence="3 6" id="KW-0812">Transmembrane</keyword>